<accession>A0A2N5N0K0</accession>
<keyword evidence="2" id="KW-1185">Reference proteome</keyword>
<evidence type="ECO:0000313" key="1">
    <source>
        <dbReference type="EMBL" id="PLT43867.1"/>
    </source>
</evidence>
<dbReference type="AlphaFoldDB" id="A0A2N5N0K0"/>
<protein>
    <submittedName>
        <fullName evidence="1">Uncharacterized protein</fullName>
    </submittedName>
</protein>
<reference evidence="1 2" key="1">
    <citation type="submission" date="2017-05" db="EMBL/GenBank/DDBJ databases">
        <title>Functional genome analysis of Paenibacillus pasadenensis strain R16: insights on endophytic life style and antifungal activity.</title>
        <authorList>
            <person name="Passera A."/>
            <person name="Marcolungo L."/>
            <person name="Casati P."/>
            <person name="Brasca M."/>
            <person name="Quaglino F."/>
            <person name="Delledonne M."/>
        </authorList>
    </citation>
    <scope>NUCLEOTIDE SEQUENCE [LARGE SCALE GENOMIC DNA]</scope>
    <source>
        <strain evidence="1 2">R16</strain>
    </source>
</reference>
<comment type="caution">
    <text evidence="1">The sequence shown here is derived from an EMBL/GenBank/DDBJ whole genome shotgun (WGS) entry which is preliminary data.</text>
</comment>
<name>A0A2N5N0K0_9BACL</name>
<dbReference type="InterPro" id="IPR038765">
    <property type="entry name" value="Papain-like_cys_pep_sf"/>
</dbReference>
<dbReference type="RefSeq" id="WP_228551230.1">
    <property type="nucleotide sequence ID" value="NZ_NFEZ01000004.1"/>
</dbReference>
<gene>
    <name evidence="1" type="ORF">B8V81_2298</name>
</gene>
<dbReference type="Gene3D" id="3.90.1720.10">
    <property type="entry name" value="endopeptidase domain like (from Nostoc punctiforme)"/>
    <property type="match status" value="1"/>
</dbReference>
<dbReference type="Proteomes" id="UP000234789">
    <property type="component" value="Unassembled WGS sequence"/>
</dbReference>
<organism evidence="1 2">
    <name type="scientific">Paenibacillus pasadenensis</name>
    <dbReference type="NCBI Taxonomy" id="217090"/>
    <lineage>
        <taxon>Bacteria</taxon>
        <taxon>Bacillati</taxon>
        <taxon>Bacillota</taxon>
        <taxon>Bacilli</taxon>
        <taxon>Bacillales</taxon>
        <taxon>Paenibacillaceae</taxon>
        <taxon>Paenibacillus</taxon>
    </lineage>
</organism>
<evidence type="ECO:0000313" key="2">
    <source>
        <dbReference type="Proteomes" id="UP000234789"/>
    </source>
</evidence>
<proteinExistence type="predicted"/>
<sequence length="210" mass="23640">MGMGIPEEQQGRRLYILLTDTGTLFTRLIKAYTGAPCNHASLALDPSLRHMYSFGRKDQSHPLAAGFVREEAAGMCREYPGMACVLLRLEATEEQFRRACGVIRYFEQTVDRYGYNLLGLLGFVLNLRFEPQDRYFCSQFVADALERSGIALFDQPPALTAPHHFLEHPELQVVYEGLLSDYPLLDRDGRRAGSAEGESLPLRLPKRAAV</sequence>
<dbReference type="SUPFAM" id="SSF54001">
    <property type="entry name" value="Cysteine proteinases"/>
    <property type="match status" value="1"/>
</dbReference>
<dbReference type="EMBL" id="NFEZ01000004">
    <property type="protein sequence ID" value="PLT43867.1"/>
    <property type="molecule type" value="Genomic_DNA"/>
</dbReference>